<dbReference type="EMBL" id="JAGSYN010000049">
    <property type="protein sequence ID" value="KAG7665527.1"/>
    <property type="molecule type" value="Genomic_DNA"/>
</dbReference>
<feature type="compositionally biased region" description="Acidic residues" evidence="1">
    <location>
        <begin position="388"/>
        <end position="412"/>
    </location>
</feature>
<feature type="region of interest" description="Disordered" evidence="1">
    <location>
        <begin position="931"/>
        <end position="1076"/>
    </location>
</feature>
<dbReference type="OrthoDB" id="3973129at2759"/>
<feature type="compositionally biased region" description="Polar residues" evidence="1">
    <location>
        <begin position="157"/>
        <end position="176"/>
    </location>
</feature>
<feature type="compositionally biased region" description="Polar residues" evidence="1">
    <location>
        <begin position="12"/>
        <end position="25"/>
    </location>
</feature>
<proteinExistence type="predicted"/>
<keyword evidence="3" id="KW-1185">Reference proteome</keyword>
<feature type="compositionally biased region" description="Low complexity" evidence="1">
    <location>
        <begin position="932"/>
        <end position="944"/>
    </location>
</feature>
<name>A0A8J5QVI9_9ASCO</name>
<feature type="region of interest" description="Disordered" evidence="1">
    <location>
        <begin position="874"/>
        <end position="895"/>
    </location>
</feature>
<feature type="compositionally biased region" description="Pro residues" evidence="1">
    <location>
        <begin position="467"/>
        <end position="478"/>
    </location>
</feature>
<reference evidence="2 3" key="1">
    <citation type="journal article" date="2021" name="DNA Res.">
        <title>Genome analysis of Candida subhashii reveals its hybrid nature and dual mitochondrial genome conformations.</title>
        <authorList>
            <person name="Mixao V."/>
            <person name="Hegedusova E."/>
            <person name="Saus E."/>
            <person name="Pryszcz L.P."/>
            <person name="Cillingova A."/>
            <person name="Nosek J."/>
            <person name="Gabaldon T."/>
        </authorList>
    </citation>
    <scope>NUCLEOTIDE SEQUENCE [LARGE SCALE GENOMIC DNA]</scope>
    <source>
        <strain evidence="2 3">CBS 10753</strain>
    </source>
</reference>
<feature type="compositionally biased region" description="Pro residues" evidence="1">
    <location>
        <begin position="30"/>
        <end position="51"/>
    </location>
</feature>
<feature type="compositionally biased region" description="Polar residues" evidence="1">
    <location>
        <begin position="247"/>
        <end position="263"/>
    </location>
</feature>
<feature type="compositionally biased region" description="Basic residues" evidence="1">
    <location>
        <begin position="1"/>
        <end position="11"/>
    </location>
</feature>
<organism evidence="2 3">
    <name type="scientific">[Candida] subhashii</name>
    <dbReference type="NCBI Taxonomy" id="561895"/>
    <lineage>
        <taxon>Eukaryota</taxon>
        <taxon>Fungi</taxon>
        <taxon>Dikarya</taxon>
        <taxon>Ascomycota</taxon>
        <taxon>Saccharomycotina</taxon>
        <taxon>Pichiomycetes</taxon>
        <taxon>Debaryomycetaceae</taxon>
        <taxon>Spathaspora</taxon>
    </lineage>
</organism>
<feature type="compositionally biased region" description="Low complexity" evidence="1">
    <location>
        <begin position="987"/>
        <end position="1002"/>
    </location>
</feature>
<sequence length="1076" mass="119152">MRSFIKSHRRNGSSATSQSDRSSFEITFAAPPPVQSPPQAPQPPQSVPPSLPQVSRSTPINSPRIPYTTGEQFTPPSMPSPAPSSSLSSPKKLLSPIKNLFSSGKQPTTPSSNDPLQKIAIPPKRNSKLKIIKSKTTTLPPLPTTTNTKFKKVPSSPALSTTQPRPQFQSTMSQTHVPRVHVWPNPDPTVVPPKRVTSIQQLGAPISLSSSTNTTPNNNSNESYISHISENNSLRSEANFQTKQVSFDNLSPASTNQKEQQIVSDGESEYDEESDSDQFSFVNDMKGGRNTSVKYYKNSDGSDRRKRKNEVGLGIQGGKNEFSERDLGYEVDEYSDYDFENNGLDDEDGVEFGDDDDEVRYNKLFDDDDDQDVVGNGLNIRIERSNDDLEQDLGDGNDNDEEGLYNNDYDESSYNDIFSESTNIYSIDQPAPEISPYNPTPSTTPHHEVFNLAYHQSIQGNRTNPTSSPPTPSSPVRPPSTTGDILEKYLDLTDTHTPKTPTFSSQSTHASPLMELYDLHSPLINGLTIGTNLLHRGRKTEERSRVFIHRHPLDLNSAIYDKTMDAKLGGEYGMRNRRCFHGSFEEIDLIVEGKVKEFDLFSDMLLSKGKKDAVEHDREVEETVFGLGIENNGEIYSADDASEMIEGGSFENGSTGSVARLAGESKEEQSVMEKDVKSVGEVSKQIPTRYEGGTESENIKRKSVQDLMTTLGKFNLSNVDGAPIQTDTRRESVVDMMETLSSLTLQTENKGTIDPKHAEIAKEQRKSIADMMATLSNLALPNEEAAEPAAAKQQRQSVANMMATLSNIEENNKSSANKKSNRKSINDMMSTLANLEQHTVVIPKSRSKRKSVNEMMATLDQIQIPQFTQPVPTTTTLGPAPPTETISDEPADNTPILKETGFFDNEKSLILDPDLLDEINQLPLDYDFDANQQQQSTHSHTPTPDFHRSNSYHNRPKKIAPQGPGAAPQTNRIEMLGGKTVTFYPKSNSVSRDTSLSSSCSSGGNEEIFTEKPDEEEEDEQSSNENDYSMSGHRLRREEIEKNKRLFGINRYGRGATPSPVNSLRGGRDLGTINER</sequence>
<feature type="compositionally biased region" description="Low complexity" evidence="1">
    <location>
        <begin position="134"/>
        <end position="148"/>
    </location>
</feature>
<feature type="compositionally biased region" description="Low complexity" evidence="1">
    <location>
        <begin position="83"/>
        <end position="96"/>
    </location>
</feature>
<evidence type="ECO:0000313" key="3">
    <source>
        <dbReference type="Proteomes" id="UP000694255"/>
    </source>
</evidence>
<comment type="caution">
    <text evidence="2">The sequence shown here is derived from an EMBL/GenBank/DDBJ whole genome shotgun (WGS) entry which is preliminary data.</text>
</comment>
<dbReference type="GeneID" id="73467730"/>
<feature type="region of interest" description="Disordered" evidence="1">
    <location>
        <begin position="1"/>
        <end position="224"/>
    </location>
</feature>
<dbReference type="Proteomes" id="UP000694255">
    <property type="component" value="Unassembled WGS sequence"/>
</dbReference>
<feature type="region of interest" description="Disordered" evidence="1">
    <location>
        <begin position="459"/>
        <end position="483"/>
    </location>
</feature>
<feature type="compositionally biased region" description="Low complexity" evidence="1">
    <location>
        <begin position="207"/>
        <end position="221"/>
    </location>
</feature>
<feature type="compositionally biased region" description="Polar residues" evidence="1">
    <location>
        <begin position="100"/>
        <end position="115"/>
    </location>
</feature>
<feature type="compositionally biased region" description="Acidic residues" evidence="1">
    <location>
        <begin position="1013"/>
        <end position="1022"/>
    </location>
</feature>
<feature type="region of interest" description="Disordered" evidence="1">
    <location>
        <begin position="247"/>
        <end position="317"/>
    </location>
</feature>
<gene>
    <name evidence="2" type="ORF">J8A68_000929</name>
</gene>
<protein>
    <submittedName>
        <fullName evidence="2">Uncharacterized protein</fullName>
    </submittedName>
</protein>
<dbReference type="RefSeq" id="XP_049265759.1">
    <property type="nucleotide sequence ID" value="XM_049410657.1"/>
</dbReference>
<feature type="compositionally biased region" description="Acidic residues" evidence="1">
    <location>
        <begin position="266"/>
        <end position="276"/>
    </location>
</feature>
<feature type="region of interest" description="Disordered" evidence="1">
    <location>
        <begin position="383"/>
        <end position="412"/>
    </location>
</feature>
<dbReference type="AlphaFoldDB" id="A0A8J5QVI9"/>
<evidence type="ECO:0000256" key="1">
    <source>
        <dbReference type="SAM" id="MobiDB-lite"/>
    </source>
</evidence>
<accession>A0A8J5QVI9</accession>
<evidence type="ECO:0000313" key="2">
    <source>
        <dbReference type="EMBL" id="KAG7665527.1"/>
    </source>
</evidence>